<feature type="chain" id="PRO_5015579591" description="DUF2330 domain-containing protein" evidence="2">
    <location>
        <begin position="40"/>
        <end position="596"/>
    </location>
</feature>
<gene>
    <name evidence="3" type="ORF">ENSA5_48440</name>
</gene>
<evidence type="ECO:0008006" key="5">
    <source>
        <dbReference type="Google" id="ProtNLM"/>
    </source>
</evidence>
<reference evidence="3 4" key="1">
    <citation type="submission" date="2018-03" db="EMBL/GenBank/DDBJ databases">
        <title>Draft Genome Sequences of the Obligatory Marine Myxobacteria Enhygromyxa salina SWB005.</title>
        <authorList>
            <person name="Poehlein A."/>
            <person name="Moghaddam J.A."/>
            <person name="Harms H."/>
            <person name="Alanjari M."/>
            <person name="Koenig G.M."/>
            <person name="Daniel R."/>
            <person name="Schaeberle T.F."/>
        </authorList>
    </citation>
    <scope>NUCLEOTIDE SEQUENCE [LARGE SCALE GENOMIC DNA]</scope>
    <source>
        <strain evidence="3 4">SWB005</strain>
    </source>
</reference>
<dbReference type="Pfam" id="PF10092">
    <property type="entry name" value="DUF2330"/>
    <property type="match status" value="1"/>
</dbReference>
<dbReference type="AlphaFoldDB" id="A0A2S9XII2"/>
<feature type="region of interest" description="Disordered" evidence="1">
    <location>
        <begin position="522"/>
        <end position="556"/>
    </location>
</feature>
<dbReference type="OrthoDB" id="5491088at2"/>
<evidence type="ECO:0000313" key="3">
    <source>
        <dbReference type="EMBL" id="PRP92662.1"/>
    </source>
</evidence>
<feature type="compositionally biased region" description="Gly residues" evidence="1">
    <location>
        <begin position="526"/>
        <end position="542"/>
    </location>
</feature>
<accession>A0A2S9XII2</accession>
<feature type="signal peptide" evidence="2">
    <location>
        <begin position="1"/>
        <end position="39"/>
    </location>
</feature>
<dbReference type="InterPro" id="IPR019283">
    <property type="entry name" value="DUF2330"/>
</dbReference>
<dbReference type="EMBL" id="PVNK01000207">
    <property type="protein sequence ID" value="PRP92662.1"/>
    <property type="molecule type" value="Genomic_DNA"/>
</dbReference>
<comment type="caution">
    <text evidence="3">The sequence shown here is derived from an EMBL/GenBank/DDBJ whole genome shotgun (WGS) entry which is preliminary data.</text>
</comment>
<keyword evidence="4" id="KW-1185">Reference proteome</keyword>
<evidence type="ECO:0000256" key="2">
    <source>
        <dbReference type="SAM" id="SignalP"/>
    </source>
</evidence>
<keyword evidence="2" id="KW-0732">Signal</keyword>
<evidence type="ECO:0000313" key="4">
    <source>
        <dbReference type="Proteomes" id="UP000237968"/>
    </source>
</evidence>
<name>A0A2S9XII2_9BACT</name>
<evidence type="ECO:0000256" key="1">
    <source>
        <dbReference type="SAM" id="MobiDB-lite"/>
    </source>
</evidence>
<protein>
    <recommendedName>
        <fullName evidence="5">DUF2330 domain-containing protein</fullName>
    </recommendedName>
</protein>
<organism evidence="3 4">
    <name type="scientific">Enhygromyxa salina</name>
    <dbReference type="NCBI Taxonomy" id="215803"/>
    <lineage>
        <taxon>Bacteria</taxon>
        <taxon>Pseudomonadati</taxon>
        <taxon>Myxococcota</taxon>
        <taxon>Polyangia</taxon>
        <taxon>Nannocystales</taxon>
        <taxon>Nannocystaceae</taxon>
        <taxon>Enhygromyxa</taxon>
    </lineage>
</organism>
<proteinExistence type="predicted"/>
<sequence length="596" mass="63487">MAIGYHRARMSLPRLVSATSTLTPLMLLALLASPRSAEACGGTFCDNLPDPMPVDQRGEDILFVMDGSTVEVHVRIQYEGDAERFAWVLPLQGVPEVAVGSDPLFTAMSNAAAPTWTTVTEYDCEEDSPWGGEDGGGLSPQFDLGGDPGPPEVVFEEVVGAFEVVVLQGGTAEEVVDFLDANNYAQDPDAEPILQEYLDEGFLFAAVKLAAGAAVDEIHPLTFKFPGDEPCVPIRLTRIAAQDDMGIRAYFLAQDRWAPSNYKHVVLNPLAYDWQQSGPGSYLELLSMAADEAGGQGFVTEYAGPSGVVSDVSIYRPSWDETAFIGVDPIAALDIIGSQNLNIHPLIQSLLLEFIPPPEGVDAVNFWNNIEDFADQIDLMAWDDAAFAAALVERIIDPGLHAVDLLETWPKLTRLNTTMSPSEMTVDPTFHANADLPDLTNTTITTTEQVLCGGDQLYHVDVDGEDMPVCVPGGASYPGWEGMPHVLRIEQIPEMGPPQIETDNSAAIGAAFASYQTGVECLADEGGTGDGDTAGDGEGGSEPGDDAGDDGTSTGAGYELPYDVSCGCSTRRGTAPVGVALGLLVLGLIGPWRRRD</sequence>
<dbReference type="Proteomes" id="UP000237968">
    <property type="component" value="Unassembled WGS sequence"/>
</dbReference>